<gene>
    <name evidence="1" type="ORF">J8F10_37365</name>
</gene>
<comment type="caution">
    <text evidence="1">The sequence shown here is derived from an EMBL/GenBank/DDBJ whole genome shotgun (WGS) entry which is preliminary data.</text>
</comment>
<dbReference type="EMBL" id="JAGKQQ010000002">
    <property type="protein sequence ID" value="MBP3960925.1"/>
    <property type="molecule type" value="Genomic_DNA"/>
</dbReference>
<evidence type="ECO:0000313" key="2">
    <source>
        <dbReference type="Proteomes" id="UP000676565"/>
    </source>
</evidence>
<organism evidence="1 2">
    <name type="scientific">Gemmata palustris</name>
    <dbReference type="NCBI Taxonomy" id="2822762"/>
    <lineage>
        <taxon>Bacteria</taxon>
        <taxon>Pseudomonadati</taxon>
        <taxon>Planctomycetota</taxon>
        <taxon>Planctomycetia</taxon>
        <taxon>Gemmatales</taxon>
        <taxon>Gemmataceae</taxon>
        <taxon>Gemmata</taxon>
    </lineage>
</organism>
<name>A0ABS5C4P3_9BACT</name>
<accession>A0ABS5C4P3</accession>
<reference evidence="1 2" key="1">
    <citation type="submission" date="2021-04" db="EMBL/GenBank/DDBJ databases">
        <authorList>
            <person name="Ivanova A."/>
        </authorList>
    </citation>
    <scope>NUCLEOTIDE SEQUENCE [LARGE SCALE GENOMIC DNA]</scope>
    <source>
        <strain evidence="1 2">G18</strain>
    </source>
</reference>
<sequence length="93" mass="9961">MRRYAPLILTFAIGTAVGWVVNAAPSRQQSSPKPALPRAPDRIMIGCPEPNSPSGRAWHTLRVVPSVGLSPDQKLTDEWVVTVLTDDIASGTA</sequence>
<proteinExistence type="predicted"/>
<protein>
    <submittedName>
        <fullName evidence="1">Uncharacterized protein</fullName>
    </submittedName>
</protein>
<evidence type="ECO:0000313" key="1">
    <source>
        <dbReference type="EMBL" id="MBP3960925.1"/>
    </source>
</evidence>
<dbReference type="RefSeq" id="WP_210663435.1">
    <property type="nucleotide sequence ID" value="NZ_JAGKQQ010000002.1"/>
</dbReference>
<dbReference type="Proteomes" id="UP000676565">
    <property type="component" value="Unassembled WGS sequence"/>
</dbReference>
<keyword evidence="2" id="KW-1185">Reference proteome</keyword>